<dbReference type="EMBL" id="AP025294">
    <property type="protein sequence ID" value="BDD01455.1"/>
    <property type="molecule type" value="Genomic_DNA"/>
</dbReference>
<evidence type="ECO:0008006" key="4">
    <source>
        <dbReference type="Google" id="ProtNLM"/>
    </source>
</evidence>
<keyword evidence="1" id="KW-0472">Membrane</keyword>
<geneLocation type="plasmid" evidence="2 3">
    <name>pPP2</name>
</geneLocation>
<evidence type="ECO:0000313" key="3">
    <source>
        <dbReference type="Proteomes" id="UP001354989"/>
    </source>
</evidence>
<feature type="transmembrane region" description="Helical" evidence="1">
    <location>
        <begin position="23"/>
        <end position="44"/>
    </location>
</feature>
<reference evidence="2 3" key="1">
    <citation type="submission" date="2021-12" db="EMBL/GenBank/DDBJ databases">
        <title>Genome sequencing of bacteria with rrn-lacking chromosome and rrn-plasmid.</title>
        <authorList>
            <person name="Anda M."/>
            <person name="Iwasaki W."/>
        </authorList>
    </citation>
    <scope>NUCLEOTIDE SEQUENCE [LARGE SCALE GENOMIC DNA]</scope>
    <source>
        <strain evidence="2 3">NBRC 101262</strain>
        <plasmid evidence="2 3">pPP2</plasmid>
    </source>
</reference>
<feature type="transmembrane region" description="Helical" evidence="1">
    <location>
        <begin position="60"/>
        <end position="76"/>
    </location>
</feature>
<keyword evidence="3" id="KW-1185">Reference proteome</keyword>
<evidence type="ECO:0000313" key="2">
    <source>
        <dbReference type="EMBL" id="BDD01455.1"/>
    </source>
</evidence>
<sequence>MTNEQIKYSIETGEIKLGNWDKFTHYGIVGFLFFIPAMFIFFHLQDYFQGTPRPFREGEIWFMIVPSLLGLLFYRLQRNRLKFKSINTNLTREEFDPIIGKVANELEWSPYLVNKKIIIAKTHPSFFSGSWGEQITILFDTNRILVNSICDPDKRSSVVSMGRNKQNMNRLIEEIKKASR</sequence>
<proteinExistence type="predicted"/>
<keyword evidence="2" id="KW-0614">Plasmid</keyword>
<keyword evidence="1" id="KW-1133">Transmembrane helix</keyword>
<organism evidence="2 3">
    <name type="scientific">Persicobacter psychrovividus</name>
    <dbReference type="NCBI Taxonomy" id="387638"/>
    <lineage>
        <taxon>Bacteria</taxon>
        <taxon>Pseudomonadati</taxon>
        <taxon>Bacteroidota</taxon>
        <taxon>Cytophagia</taxon>
        <taxon>Cytophagales</taxon>
        <taxon>Persicobacteraceae</taxon>
        <taxon>Persicobacter</taxon>
    </lineage>
</organism>
<gene>
    <name evidence="2" type="ORF">PEPS_37350</name>
</gene>
<accession>A0ABM7VKG2</accession>
<dbReference type="RefSeq" id="WP_338398737.1">
    <property type="nucleotide sequence ID" value="NZ_AP025294.1"/>
</dbReference>
<evidence type="ECO:0000256" key="1">
    <source>
        <dbReference type="SAM" id="Phobius"/>
    </source>
</evidence>
<protein>
    <recommendedName>
        <fullName evidence="4">YcxB-like protein domain-containing protein</fullName>
    </recommendedName>
</protein>
<dbReference type="Proteomes" id="UP001354989">
    <property type="component" value="Plasmid pPP2"/>
</dbReference>
<keyword evidence="1" id="KW-0812">Transmembrane</keyword>
<name>A0ABM7VKG2_9BACT</name>